<dbReference type="SUPFAM" id="SSF54913">
    <property type="entry name" value="GlnB-like"/>
    <property type="match status" value="1"/>
</dbReference>
<protein>
    <recommendedName>
        <fullName evidence="4">DUF190 domain-containing protein</fullName>
    </recommendedName>
</protein>
<comment type="similarity">
    <text evidence="1">Belongs to the UPF0166 family.</text>
</comment>
<keyword evidence="3" id="KW-1185">Reference proteome</keyword>
<gene>
    <name evidence="2" type="ORF">SIID45300_00651</name>
</gene>
<dbReference type="PANTHER" id="PTHR35983:SF1">
    <property type="entry name" value="UPF0166 PROTEIN TM_0021"/>
    <property type="match status" value="1"/>
</dbReference>
<dbReference type="Gene3D" id="3.30.70.120">
    <property type="match status" value="1"/>
</dbReference>
<reference evidence="2 3" key="2">
    <citation type="submission" date="2024-09" db="EMBL/GenBank/DDBJ databases">
        <title>Draft genome sequence of Candidatus Magnetaquicoccaceae bacterium FCR-1.</title>
        <authorList>
            <person name="Shimoshige H."/>
            <person name="Shimamura S."/>
            <person name="Taoka A."/>
            <person name="Kobayashi H."/>
            <person name="Maekawa T."/>
        </authorList>
    </citation>
    <scope>NUCLEOTIDE SEQUENCE [LARGE SCALE GENOMIC DNA]</scope>
    <source>
        <strain evidence="2 3">FCR-1</strain>
    </source>
</reference>
<evidence type="ECO:0008006" key="4">
    <source>
        <dbReference type="Google" id="ProtNLM"/>
    </source>
</evidence>
<dbReference type="EMBL" id="BAAFGK010000002">
    <property type="protein sequence ID" value="GAB0056345.1"/>
    <property type="molecule type" value="Genomic_DNA"/>
</dbReference>
<dbReference type="Proteomes" id="UP001628193">
    <property type="component" value="Unassembled WGS sequence"/>
</dbReference>
<accession>A0ABQ0C6K8</accession>
<dbReference type="InterPro" id="IPR015867">
    <property type="entry name" value="N-reg_PII/ATP_PRibTrfase_C"/>
</dbReference>
<dbReference type="Pfam" id="PF02641">
    <property type="entry name" value="DUF190"/>
    <property type="match status" value="1"/>
</dbReference>
<dbReference type="RefSeq" id="WP_420904056.1">
    <property type="nucleotide sequence ID" value="NZ_BAAFGK010000002.1"/>
</dbReference>
<evidence type="ECO:0000313" key="3">
    <source>
        <dbReference type="Proteomes" id="UP001628193"/>
    </source>
</evidence>
<dbReference type="InterPro" id="IPR011322">
    <property type="entry name" value="N-reg_PII-like_a/b"/>
</dbReference>
<proteinExistence type="inferred from homology"/>
<evidence type="ECO:0000256" key="1">
    <source>
        <dbReference type="ARBA" id="ARBA00010554"/>
    </source>
</evidence>
<comment type="caution">
    <text evidence="2">The sequence shown here is derived from an EMBL/GenBank/DDBJ whole genome shotgun (WGS) entry which is preliminary data.</text>
</comment>
<dbReference type="InterPro" id="IPR003793">
    <property type="entry name" value="UPF0166"/>
</dbReference>
<sequence>MQGFTLLIFVRENKRHHGILIHEWLLEQARECGLPGGSAFRSIAGFGRHGILHEESFFELAGDQPVAVLFMADEHRLDAFLERIRRENLSLFHVKLPVEFGVLGKS</sequence>
<organism evidence="2 3">
    <name type="scientific">Candidatus Magnetaquiglobus chichijimensis</name>
    <dbReference type="NCBI Taxonomy" id="3141448"/>
    <lineage>
        <taxon>Bacteria</taxon>
        <taxon>Pseudomonadati</taxon>
        <taxon>Pseudomonadota</taxon>
        <taxon>Magnetococcia</taxon>
        <taxon>Magnetococcales</taxon>
        <taxon>Candidatus Magnetaquicoccaceae</taxon>
        <taxon>Candidatus Magnetaquiglobus</taxon>
    </lineage>
</organism>
<evidence type="ECO:0000313" key="2">
    <source>
        <dbReference type="EMBL" id="GAB0056345.1"/>
    </source>
</evidence>
<name>A0ABQ0C6K8_9PROT</name>
<dbReference type="PANTHER" id="PTHR35983">
    <property type="entry name" value="UPF0166 PROTEIN TM_0021"/>
    <property type="match status" value="1"/>
</dbReference>
<reference evidence="2 3" key="1">
    <citation type="submission" date="2024-05" db="EMBL/GenBank/DDBJ databases">
        <authorList>
            <consortium name="Candidatus Magnetaquicoccaceae bacterium FCR-1 genome sequencing consortium"/>
            <person name="Shimoshige H."/>
            <person name="Shimamura S."/>
            <person name="Taoka A."/>
            <person name="Kobayashi H."/>
            <person name="Maekawa T."/>
        </authorList>
    </citation>
    <scope>NUCLEOTIDE SEQUENCE [LARGE SCALE GENOMIC DNA]</scope>
    <source>
        <strain evidence="2 3">FCR-1</strain>
    </source>
</reference>